<evidence type="ECO:0000313" key="1">
    <source>
        <dbReference type="EMBL" id="EAT14727.1"/>
    </source>
</evidence>
<name>Q1JWR7_DESA6</name>
<dbReference type="EMBL" id="AAEW02000019">
    <property type="protein sequence ID" value="EAT14727.1"/>
    <property type="molecule type" value="Genomic_DNA"/>
</dbReference>
<evidence type="ECO:0000313" key="2">
    <source>
        <dbReference type="Proteomes" id="UP000005695"/>
    </source>
</evidence>
<dbReference type="AlphaFoldDB" id="Q1JWR7"/>
<reference evidence="1" key="2">
    <citation type="submission" date="2006-05" db="EMBL/GenBank/DDBJ databases">
        <title>Sequencing of the draft genome and assembly of Desulfuromonas acetoxidans DSM 684.</title>
        <authorList>
            <consortium name="US DOE Joint Genome Institute (JGI-PGF)"/>
            <person name="Copeland A."/>
            <person name="Lucas S."/>
            <person name="Lapidus A."/>
            <person name="Barry K."/>
            <person name="Detter J.C."/>
            <person name="Glavina del Rio T."/>
            <person name="Hammon N."/>
            <person name="Israni S."/>
            <person name="Dalin E."/>
            <person name="Tice H."/>
            <person name="Bruce D."/>
            <person name="Pitluck S."/>
            <person name="Richardson P."/>
        </authorList>
    </citation>
    <scope>NUCLEOTIDE SEQUENCE [LARGE SCALE GENOMIC DNA]</scope>
    <source>
        <strain evidence="1">DSM 684</strain>
    </source>
</reference>
<proteinExistence type="predicted"/>
<keyword evidence="2" id="KW-1185">Reference proteome</keyword>
<organism evidence="1 2">
    <name type="scientific">Desulfuromonas acetoxidans (strain DSM 684 / 11070)</name>
    <dbReference type="NCBI Taxonomy" id="281689"/>
    <lineage>
        <taxon>Bacteria</taxon>
        <taxon>Pseudomonadati</taxon>
        <taxon>Thermodesulfobacteriota</taxon>
        <taxon>Desulfuromonadia</taxon>
        <taxon>Desulfuromonadales</taxon>
        <taxon>Desulfuromonadaceae</taxon>
        <taxon>Desulfuromonas</taxon>
    </lineage>
</organism>
<gene>
    <name evidence="1" type="ORF">Dace_0692</name>
</gene>
<protein>
    <submittedName>
        <fullName evidence="1">Restriction enzyme alpha subunit</fullName>
    </submittedName>
</protein>
<sequence length="131" mass="15112">MSMPPELFSPVGVVTCIMVFTASIPHKTSKKKTWFGYWRDDGFIKIKNLGRVDRDHTWPAIRDKWVEQFRNREVHPGESVTAEVGPEDEWVAEAYMETDYSTITQGDFEKSLLDYALFSLSQNQSTEGDEE</sequence>
<dbReference type="Proteomes" id="UP000005695">
    <property type="component" value="Unassembled WGS sequence"/>
</dbReference>
<dbReference type="SUPFAM" id="SSF53335">
    <property type="entry name" value="S-adenosyl-L-methionine-dependent methyltransferases"/>
    <property type="match status" value="1"/>
</dbReference>
<accession>Q1JWR7</accession>
<dbReference type="InterPro" id="IPR029063">
    <property type="entry name" value="SAM-dependent_MTases_sf"/>
</dbReference>
<reference evidence="1" key="1">
    <citation type="submission" date="2006-05" db="EMBL/GenBank/DDBJ databases">
        <title>Annotation of the draft genome assembly of Desulfuromonas acetoxidans DSM 684.</title>
        <authorList>
            <consortium name="US DOE Joint Genome Institute (JGI-ORNL)"/>
            <person name="Larimer F."/>
            <person name="Land M."/>
            <person name="Hauser L."/>
        </authorList>
    </citation>
    <scope>NUCLEOTIDE SEQUENCE [LARGE SCALE GENOMIC DNA]</scope>
    <source>
        <strain evidence="1">DSM 684</strain>
    </source>
</reference>
<comment type="caution">
    <text evidence="1">The sequence shown here is derived from an EMBL/GenBank/DDBJ whole genome shotgun (WGS) entry which is preliminary data.</text>
</comment>